<evidence type="ECO:0000259" key="7">
    <source>
        <dbReference type="PROSITE" id="PS50850"/>
    </source>
</evidence>
<feature type="transmembrane region" description="Helical" evidence="6">
    <location>
        <begin position="164"/>
        <end position="184"/>
    </location>
</feature>
<dbReference type="RefSeq" id="WP_094253328.1">
    <property type="nucleotide sequence ID" value="NZ_JBHLXL010000001.1"/>
</dbReference>
<feature type="transmembrane region" description="Helical" evidence="6">
    <location>
        <begin position="47"/>
        <end position="65"/>
    </location>
</feature>
<proteinExistence type="predicted"/>
<feature type="transmembrane region" description="Helical" evidence="6">
    <location>
        <begin position="252"/>
        <end position="271"/>
    </location>
</feature>
<evidence type="ECO:0000256" key="3">
    <source>
        <dbReference type="ARBA" id="ARBA00022692"/>
    </source>
</evidence>
<feature type="transmembrane region" description="Helical" evidence="6">
    <location>
        <begin position="102"/>
        <end position="124"/>
    </location>
</feature>
<dbReference type="GO" id="GO:0005886">
    <property type="term" value="C:plasma membrane"/>
    <property type="evidence" value="ECO:0007669"/>
    <property type="project" value="UniProtKB-SubCell"/>
</dbReference>
<evidence type="ECO:0000256" key="2">
    <source>
        <dbReference type="ARBA" id="ARBA00022448"/>
    </source>
</evidence>
<feature type="transmembrane region" description="Helical" evidence="6">
    <location>
        <begin position="12"/>
        <end position="35"/>
    </location>
</feature>
<evidence type="ECO:0000313" key="8">
    <source>
        <dbReference type="EMBL" id="OYD56839.1"/>
    </source>
</evidence>
<organism evidence="8 9">
    <name type="scientific">Fictibacillus aquaticus</name>
    <dbReference type="NCBI Taxonomy" id="2021314"/>
    <lineage>
        <taxon>Bacteria</taxon>
        <taxon>Bacillati</taxon>
        <taxon>Bacillota</taxon>
        <taxon>Bacilli</taxon>
        <taxon>Bacillales</taxon>
        <taxon>Fictibacillaceae</taxon>
        <taxon>Fictibacillus</taxon>
    </lineage>
</organism>
<feature type="transmembrane region" description="Helical" evidence="6">
    <location>
        <begin position="77"/>
        <end position="96"/>
    </location>
</feature>
<dbReference type="EMBL" id="NOII01000010">
    <property type="protein sequence ID" value="OYD56839.1"/>
    <property type="molecule type" value="Genomic_DNA"/>
</dbReference>
<dbReference type="Pfam" id="PF07690">
    <property type="entry name" value="MFS_1"/>
    <property type="match status" value="1"/>
</dbReference>
<dbReference type="CDD" id="cd17325">
    <property type="entry name" value="MFS_MdtG_SLC18_like"/>
    <property type="match status" value="1"/>
</dbReference>
<dbReference type="PANTHER" id="PTHR23504">
    <property type="entry name" value="MAJOR FACILITATOR SUPERFAMILY DOMAIN-CONTAINING PROTEIN 10"/>
    <property type="match status" value="1"/>
</dbReference>
<keyword evidence="5 6" id="KW-0472">Membrane</keyword>
<feature type="domain" description="Major facilitator superfamily (MFS) profile" evidence="7">
    <location>
        <begin position="11"/>
        <end position="393"/>
    </location>
</feature>
<keyword evidence="3 6" id="KW-0812">Transmembrane</keyword>
<dbReference type="GO" id="GO:0022857">
    <property type="term" value="F:transmembrane transporter activity"/>
    <property type="evidence" value="ECO:0007669"/>
    <property type="project" value="InterPro"/>
</dbReference>
<comment type="subcellular location">
    <subcellularLocation>
        <location evidence="1">Cell membrane</location>
        <topology evidence="1">Multi-pass membrane protein</topology>
    </subcellularLocation>
</comment>
<evidence type="ECO:0000256" key="6">
    <source>
        <dbReference type="SAM" id="Phobius"/>
    </source>
</evidence>
<dbReference type="InterPro" id="IPR036259">
    <property type="entry name" value="MFS_trans_sf"/>
</dbReference>
<dbReference type="AlphaFoldDB" id="A0A235F6I5"/>
<name>A0A235F6I5_9BACL</name>
<dbReference type="PRINTS" id="PR01035">
    <property type="entry name" value="TCRTETA"/>
</dbReference>
<sequence>MAANRNPRKAPLAVLMFNLFIIMVGIGLVIPILPYYIEEFQASGRELGLLIAIFAFMQFLFAPVWGRLSDKYGRKPLVALGMFGFAAGEFIFAFATDLWMLFLSRAIAGIFGSALMPTAMAYVADVTTEEDRGKGMGMIGAAMALGIVIGPGIGGWLAEYNLSYPFFAAGFAAIVGGLVSLFLLSESLSEEEKAKAKNKKKTSMLSNMVSALKGPLGFLLILVFVISFALTNFQAIFGFYMLKKFGYGPSEVGILVAATGIIGAIAQGTLVGRLTRTFGDSKVVTGALLVSAGGFVLMTFAGSYLTVLLTVSLFFLGNSIVRPAVNSLISKMAGTEQGMIMGLNNSFFSLGNAIGPIVAGALFELHMEWPYWFGAILMIITLLAMKVWGSRKKEEEMAGSIHS</sequence>
<dbReference type="Gene3D" id="1.20.1250.20">
    <property type="entry name" value="MFS general substrate transporter like domains"/>
    <property type="match status" value="1"/>
</dbReference>
<dbReference type="InterPro" id="IPR011701">
    <property type="entry name" value="MFS"/>
</dbReference>
<evidence type="ECO:0000256" key="4">
    <source>
        <dbReference type="ARBA" id="ARBA00022989"/>
    </source>
</evidence>
<dbReference type="Proteomes" id="UP000215059">
    <property type="component" value="Unassembled WGS sequence"/>
</dbReference>
<dbReference type="InterPro" id="IPR001958">
    <property type="entry name" value="Tet-R_TetA/multi-R_MdtG-like"/>
</dbReference>
<accession>A0A235F6I5</accession>
<feature type="transmembrane region" description="Helical" evidence="6">
    <location>
        <begin position="136"/>
        <end position="158"/>
    </location>
</feature>
<feature type="transmembrane region" description="Helical" evidence="6">
    <location>
        <begin position="369"/>
        <end position="388"/>
    </location>
</feature>
<dbReference type="InterPro" id="IPR020846">
    <property type="entry name" value="MFS_dom"/>
</dbReference>
<dbReference type="OrthoDB" id="9793283at2"/>
<gene>
    <name evidence="8" type="ORF">CGZ90_14895</name>
</gene>
<keyword evidence="4 6" id="KW-1133">Transmembrane helix</keyword>
<protein>
    <submittedName>
        <fullName evidence="8">MFS transporter</fullName>
    </submittedName>
</protein>
<evidence type="ECO:0000313" key="9">
    <source>
        <dbReference type="Proteomes" id="UP000215059"/>
    </source>
</evidence>
<comment type="caution">
    <text evidence="8">The sequence shown here is derived from an EMBL/GenBank/DDBJ whole genome shotgun (WGS) entry which is preliminary data.</text>
</comment>
<reference evidence="8 9" key="1">
    <citation type="submission" date="2017-07" db="EMBL/GenBank/DDBJ databases">
        <title>Fictibacillus sp. nov. GDSW-R2A3 Genome sequencing and assembly.</title>
        <authorList>
            <person name="Mayilraj S."/>
        </authorList>
    </citation>
    <scope>NUCLEOTIDE SEQUENCE [LARGE SCALE GENOMIC DNA]</scope>
    <source>
        <strain evidence="8 9">GDSW-R2A3</strain>
    </source>
</reference>
<dbReference type="PANTHER" id="PTHR23504:SF115">
    <property type="entry name" value="MULTIDRUG RESISTANCE PROTEIN 2"/>
    <property type="match status" value="1"/>
</dbReference>
<keyword evidence="2" id="KW-0813">Transport</keyword>
<dbReference type="SUPFAM" id="SSF103473">
    <property type="entry name" value="MFS general substrate transporter"/>
    <property type="match status" value="1"/>
</dbReference>
<keyword evidence="9" id="KW-1185">Reference proteome</keyword>
<evidence type="ECO:0000256" key="5">
    <source>
        <dbReference type="ARBA" id="ARBA00023136"/>
    </source>
</evidence>
<feature type="transmembrane region" description="Helical" evidence="6">
    <location>
        <begin position="283"/>
        <end position="301"/>
    </location>
</feature>
<dbReference type="PROSITE" id="PS50850">
    <property type="entry name" value="MFS"/>
    <property type="match status" value="1"/>
</dbReference>
<evidence type="ECO:0000256" key="1">
    <source>
        <dbReference type="ARBA" id="ARBA00004651"/>
    </source>
</evidence>
<feature type="transmembrane region" description="Helical" evidence="6">
    <location>
        <begin position="216"/>
        <end position="240"/>
    </location>
</feature>